<protein>
    <submittedName>
        <fullName evidence="2">Ribosomal subunit interface protein</fullName>
    </submittedName>
</protein>
<dbReference type="InterPro" id="IPR003489">
    <property type="entry name" value="RHF/RaiA"/>
</dbReference>
<evidence type="ECO:0000313" key="2">
    <source>
        <dbReference type="EMBL" id="TKJ42961.1"/>
    </source>
</evidence>
<dbReference type="Proteomes" id="UP000317778">
    <property type="component" value="Unassembled WGS sequence"/>
</dbReference>
<feature type="region of interest" description="Disordered" evidence="1">
    <location>
        <begin position="89"/>
        <end position="111"/>
    </location>
</feature>
<dbReference type="NCBIfam" id="TIGR00741">
    <property type="entry name" value="yfiA"/>
    <property type="match status" value="1"/>
</dbReference>
<organism evidence="2 3">
    <name type="scientific">candidate division TA06 bacterium B3_TA06</name>
    <dbReference type="NCBI Taxonomy" id="2012487"/>
    <lineage>
        <taxon>Bacteria</taxon>
        <taxon>Bacteria division TA06</taxon>
    </lineage>
</organism>
<sequence length="111" mass="13161">MSMRLTGRRIEISPQLKDYIDRKMAKLDRYSVHIVDSELILYYENHFAWAEGILHLKNDKITTRVKAESLRKAVHDLTDKLVRQMERFEGRHRSKIKSRRTPGPGREETVV</sequence>
<dbReference type="EMBL" id="NJBO01000007">
    <property type="protein sequence ID" value="TKJ42961.1"/>
    <property type="molecule type" value="Genomic_DNA"/>
</dbReference>
<evidence type="ECO:0000256" key="1">
    <source>
        <dbReference type="SAM" id="MobiDB-lite"/>
    </source>
</evidence>
<dbReference type="Pfam" id="PF02482">
    <property type="entry name" value="Ribosomal_S30AE"/>
    <property type="match status" value="1"/>
</dbReference>
<dbReference type="SUPFAM" id="SSF69754">
    <property type="entry name" value="Ribosome binding protein Y (YfiA homologue)"/>
    <property type="match status" value="1"/>
</dbReference>
<accession>A0A532V6Y6</accession>
<comment type="caution">
    <text evidence="2">The sequence shown here is derived from an EMBL/GenBank/DDBJ whole genome shotgun (WGS) entry which is preliminary data.</text>
</comment>
<name>A0A532V6Y6_UNCT6</name>
<evidence type="ECO:0000313" key="3">
    <source>
        <dbReference type="Proteomes" id="UP000317778"/>
    </source>
</evidence>
<dbReference type="Gene3D" id="3.30.160.100">
    <property type="entry name" value="Ribosome hibernation promotion factor-like"/>
    <property type="match status" value="1"/>
</dbReference>
<dbReference type="InterPro" id="IPR036567">
    <property type="entry name" value="RHF-like"/>
</dbReference>
<gene>
    <name evidence="2" type="primary">raiA</name>
    <name evidence="2" type="ORF">CEE36_05610</name>
</gene>
<dbReference type="AlphaFoldDB" id="A0A532V6Y6"/>
<proteinExistence type="predicted"/>
<reference evidence="2 3" key="1">
    <citation type="submission" date="2017-06" db="EMBL/GenBank/DDBJ databases">
        <title>Novel microbial phyla capable of carbon fixation and sulfur reduction in deep-sea sediments.</title>
        <authorList>
            <person name="Huang J."/>
            <person name="Baker B."/>
            <person name="Wang Y."/>
        </authorList>
    </citation>
    <scope>NUCLEOTIDE SEQUENCE [LARGE SCALE GENOMIC DNA]</scope>
    <source>
        <strain evidence="2">B3_TA06</strain>
    </source>
</reference>